<name>A0A8B6M677_METTU</name>
<organism evidence="1 2">
    <name type="scientific">Methylocella tundrae</name>
    <dbReference type="NCBI Taxonomy" id="227605"/>
    <lineage>
        <taxon>Bacteria</taxon>
        <taxon>Pseudomonadati</taxon>
        <taxon>Pseudomonadota</taxon>
        <taxon>Alphaproteobacteria</taxon>
        <taxon>Hyphomicrobiales</taxon>
        <taxon>Beijerinckiaceae</taxon>
        <taxon>Methylocella</taxon>
    </lineage>
</organism>
<comment type="caution">
    <text evidence="1">The sequence shown here is derived from an EMBL/GenBank/DDBJ whole genome shotgun (WGS) entry which is preliminary data.</text>
</comment>
<accession>A0A8B6M677</accession>
<dbReference type="Proteomes" id="UP000485880">
    <property type="component" value="Unassembled WGS sequence"/>
</dbReference>
<dbReference type="AlphaFoldDB" id="A0A8B6M677"/>
<reference evidence="1 2" key="1">
    <citation type="submission" date="2019-05" db="EMBL/GenBank/DDBJ databases">
        <authorList>
            <person name="Farhan Ul Haque M."/>
        </authorList>
    </citation>
    <scope>NUCLEOTIDE SEQUENCE [LARGE SCALE GENOMIC DNA]</scope>
    <source>
        <strain evidence="1">2</strain>
    </source>
</reference>
<keyword evidence="2" id="KW-1185">Reference proteome</keyword>
<dbReference type="EMBL" id="CABFMQ020000076">
    <property type="protein sequence ID" value="VTZ49820.1"/>
    <property type="molecule type" value="Genomic_DNA"/>
</dbReference>
<sequence>MSEIGQKRCAIPDDQRRRVNATRFPLRRGEAAPLTGMLPAVFILISEHPAARRNIVDWPVAFMTRANMTFDLKQEWSAAEVSALLASVEDDRSWRLEVTADGIAQLNDLTTVPDLAYEDALHCCFEVWDQGTDFVGPGAASDKSLCKTLERRLRENYPALQGAKTLSAL</sequence>
<protein>
    <submittedName>
        <fullName evidence="1">Uncharacterized protein</fullName>
    </submittedName>
</protein>
<evidence type="ECO:0000313" key="2">
    <source>
        <dbReference type="Proteomes" id="UP000485880"/>
    </source>
</evidence>
<gene>
    <name evidence="1" type="ORF">MPC4_20030</name>
</gene>
<dbReference type="RefSeq" id="WP_342343615.1">
    <property type="nucleotide sequence ID" value="NZ_CABFMQ020000076.1"/>
</dbReference>
<evidence type="ECO:0000313" key="1">
    <source>
        <dbReference type="EMBL" id="VTZ49820.1"/>
    </source>
</evidence>
<proteinExistence type="predicted"/>